<dbReference type="PATRIC" id="fig|512763.3.peg.4169"/>
<gene>
    <name evidence="2" type="ORF">DC20_18995</name>
</gene>
<dbReference type="Proteomes" id="UP000061382">
    <property type="component" value="Chromosome"/>
</dbReference>
<proteinExistence type="predicted"/>
<keyword evidence="1" id="KW-1133">Transmembrane helix</keyword>
<keyword evidence="1" id="KW-0472">Membrane</keyword>
<protein>
    <submittedName>
        <fullName evidence="2">Uncharacterized protein</fullName>
    </submittedName>
</protein>
<keyword evidence="3" id="KW-1185">Reference proteome</keyword>
<keyword evidence="1" id="KW-0812">Transmembrane</keyword>
<sequence length="60" mass="6975">MIQLFILILVLLPIILFTVYKRMKSQLGTLSMNVVFGLICLITLVVWFYAFAWLCFMLTA</sequence>
<evidence type="ECO:0000313" key="3">
    <source>
        <dbReference type="Proteomes" id="UP000061382"/>
    </source>
</evidence>
<feature type="transmembrane region" description="Helical" evidence="1">
    <location>
        <begin position="33"/>
        <end position="56"/>
    </location>
</feature>
<dbReference type="KEGG" id="rti:DC20_18995"/>
<name>A0A0P0CVG5_9BACT</name>
<organism evidence="2 3">
    <name type="scientific">Rufibacter tibetensis</name>
    <dbReference type="NCBI Taxonomy" id="512763"/>
    <lineage>
        <taxon>Bacteria</taxon>
        <taxon>Pseudomonadati</taxon>
        <taxon>Bacteroidota</taxon>
        <taxon>Cytophagia</taxon>
        <taxon>Cytophagales</taxon>
        <taxon>Hymenobacteraceae</taxon>
        <taxon>Rufibacter</taxon>
    </lineage>
</organism>
<dbReference type="AlphaFoldDB" id="A0A0P0CVG5"/>
<reference evidence="2 3" key="1">
    <citation type="submission" date="2015-08" db="EMBL/GenBank/DDBJ databases">
        <title>Complete genome sequence of Rufibacter tibetensis strain 1351t, a radiation-resistant bacterium from tibet plateau.</title>
        <authorList>
            <person name="Dai J."/>
        </authorList>
    </citation>
    <scope>NUCLEOTIDE SEQUENCE [LARGE SCALE GENOMIC DNA]</scope>
    <source>
        <strain evidence="2 3">1351</strain>
    </source>
</reference>
<evidence type="ECO:0000256" key="1">
    <source>
        <dbReference type="SAM" id="Phobius"/>
    </source>
</evidence>
<evidence type="ECO:0000313" key="2">
    <source>
        <dbReference type="EMBL" id="ALJ00683.1"/>
    </source>
</evidence>
<dbReference type="EMBL" id="CP012643">
    <property type="protein sequence ID" value="ALJ00683.1"/>
    <property type="molecule type" value="Genomic_DNA"/>
</dbReference>
<accession>A0A0P0CVG5</accession>
<dbReference type="STRING" id="512763.DC20_18995"/>